<proteinExistence type="inferred from homology"/>
<organism evidence="3">
    <name type="scientific">marine metagenome</name>
    <dbReference type="NCBI Taxonomy" id="408172"/>
    <lineage>
        <taxon>unclassified sequences</taxon>
        <taxon>metagenomes</taxon>
        <taxon>ecological metagenomes</taxon>
    </lineage>
</organism>
<dbReference type="PANTHER" id="PTHR31793:SF27">
    <property type="entry name" value="NOVEL THIOESTERASE SUPERFAMILY DOMAIN AND SAPOSIN A-TYPE DOMAIN CONTAINING PROTEIN (0610012H03RIK)"/>
    <property type="match status" value="1"/>
</dbReference>
<evidence type="ECO:0000313" key="3">
    <source>
        <dbReference type="EMBL" id="SVB99253.1"/>
    </source>
</evidence>
<gene>
    <name evidence="3" type="ORF">METZ01_LOCUS252107</name>
</gene>
<dbReference type="EMBL" id="UINC01067522">
    <property type="protein sequence ID" value="SVB99253.1"/>
    <property type="molecule type" value="Genomic_DNA"/>
</dbReference>
<protein>
    <submittedName>
        <fullName evidence="3">Uncharacterized protein</fullName>
    </submittedName>
</protein>
<dbReference type="InterPro" id="IPR050563">
    <property type="entry name" value="4-hydroxybenzoyl-CoA_TE"/>
</dbReference>
<dbReference type="CDD" id="cd00586">
    <property type="entry name" value="4HBT"/>
    <property type="match status" value="1"/>
</dbReference>
<dbReference type="PANTHER" id="PTHR31793">
    <property type="entry name" value="4-HYDROXYBENZOYL-COA THIOESTERASE FAMILY MEMBER"/>
    <property type="match status" value="1"/>
</dbReference>
<sequence length="117" mass="13243">MNNVVYYEMFDSVINRYLIVKGGLDIINGSTAGIIPETRCRYHKPIRFPETLDIGLRVTRLGRSSVVYDSAIFRLEDDDAAADCHFVHVFVDRTQQNRAVPIPDSVRAALTKIEITT</sequence>
<dbReference type="AlphaFoldDB" id="A0A382IK72"/>
<name>A0A382IK72_9ZZZZ</name>
<dbReference type="SUPFAM" id="SSF54637">
    <property type="entry name" value="Thioesterase/thiol ester dehydrase-isomerase"/>
    <property type="match status" value="1"/>
</dbReference>
<reference evidence="3" key="1">
    <citation type="submission" date="2018-05" db="EMBL/GenBank/DDBJ databases">
        <authorList>
            <person name="Lanie J.A."/>
            <person name="Ng W.-L."/>
            <person name="Kazmierczak K.M."/>
            <person name="Andrzejewski T.M."/>
            <person name="Davidsen T.M."/>
            <person name="Wayne K.J."/>
            <person name="Tettelin H."/>
            <person name="Glass J.I."/>
            <person name="Rusch D."/>
            <person name="Podicherti R."/>
            <person name="Tsui H.-C.T."/>
            <person name="Winkler M.E."/>
        </authorList>
    </citation>
    <scope>NUCLEOTIDE SEQUENCE</scope>
</reference>
<evidence type="ECO:0000256" key="1">
    <source>
        <dbReference type="ARBA" id="ARBA00005953"/>
    </source>
</evidence>
<keyword evidence="2" id="KW-0378">Hydrolase</keyword>
<comment type="similarity">
    <text evidence="1">Belongs to the 4-hydroxybenzoyl-CoA thioesterase family.</text>
</comment>
<dbReference type="Pfam" id="PF13279">
    <property type="entry name" value="4HBT_2"/>
    <property type="match status" value="1"/>
</dbReference>
<dbReference type="InterPro" id="IPR029069">
    <property type="entry name" value="HotDog_dom_sf"/>
</dbReference>
<dbReference type="GO" id="GO:0047617">
    <property type="term" value="F:fatty acyl-CoA hydrolase activity"/>
    <property type="evidence" value="ECO:0007669"/>
    <property type="project" value="TreeGrafter"/>
</dbReference>
<evidence type="ECO:0000256" key="2">
    <source>
        <dbReference type="ARBA" id="ARBA00022801"/>
    </source>
</evidence>
<accession>A0A382IK72</accession>
<dbReference type="Gene3D" id="3.10.129.10">
    <property type="entry name" value="Hotdog Thioesterase"/>
    <property type="match status" value="1"/>
</dbReference>